<dbReference type="PANTHER" id="PTHR45899:SF4">
    <property type="entry name" value="ARF-GAP WITH RHO-GAP DOMAIN, ANK REPEAT AND PH DOMAIN-CONTAINING PROTEIN 3"/>
    <property type="match status" value="1"/>
</dbReference>
<reference evidence="1" key="1">
    <citation type="submission" date="2025-08" db="UniProtKB">
        <authorList>
            <consortium name="Ensembl"/>
        </authorList>
    </citation>
    <scope>IDENTIFICATION</scope>
</reference>
<dbReference type="AlphaFoldDB" id="A0A8D0GAT3"/>
<sequence length="77" mass="8854">MIQAPQSERSSFSLPAHLYPDEVLDDLTISPYASYTSLSECPPTVLSSWLDKLSPQGNYVFQRRFVRFDGKNLMYFT</sequence>
<organism evidence="1 2">
    <name type="scientific">Sphenodon punctatus</name>
    <name type="common">Tuatara</name>
    <name type="synonym">Hatteria punctata</name>
    <dbReference type="NCBI Taxonomy" id="8508"/>
    <lineage>
        <taxon>Eukaryota</taxon>
        <taxon>Metazoa</taxon>
        <taxon>Chordata</taxon>
        <taxon>Craniata</taxon>
        <taxon>Vertebrata</taxon>
        <taxon>Euteleostomi</taxon>
        <taxon>Lepidosauria</taxon>
        <taxon>Sphenodontia</taxon>
        <taxon>Sphenodontidae</taxon>
        <taxon>Sphenodon</taxon>
    </lineage>
</organism>
<name>A0A8D0GAT3_SPHPU</name>
<keyword evidence="2" id="KW-1185">Reference proteome</keyword>
<evidence type="ECO:0000313" key="2">
    <source>
        <dbReference type="Proteomes" id="UP000694392"/>
    </source>
</evidence>
<dbReference type="GO" id="GO:0005737">
    <property type="term" value="C:cytoplasm"/>
    <property type="evidence" value="ECO:0007669"/>
    <property type="project" value="TreeGrafter"/>
</dbReference>
<dbReference type="Ensembl" id="ENSSPUT00000002748.1">
    <property type="protein sequence ID" value="ENSSPUP00000002596.1"/>
    <property type="gene ID" value="ENSSPUG00000002011.1"/>
</dbReference>
<dbReference type="InterPro" id="IPR052227">
    <property type="entry name" value="Arf-Rho-GAP_ANK-PH_domain"/>
</dbReference>
<evidence type="ECO:0000313" key="1">
    <source>
        <dbReference type="Ensembl" id="ENSSPUP00000002596.1"/>
    </source>
</evidence>
<dbReference type="PANTHER" id="PTHR45899">
    <property type="entry name" value="RHO GTPASE ACTIVATING PROTEIN AT 15B, ISOFORM C"/>
    <property type="match status" value="1"/>
</dbReference>
<dbReference type="GO" id="GO:0005547">
    <property type="term" value="F:phosphatidylinositol-3,4,5-trisphosphate binding"/>
    <property type="evidence" value="ECO:0007669"/>
    <property type="project" value="TreeGrafter"/>
</dbReference>
<proteinExistence type="predicted"/>
<protein>
    <submittedName>
        <fullName evidence="1">Uncharacterized protein</fullName>
    </submittedName>
</protein>
<accession>A0A8D0GAT3</accession>
<reference evidence="1" key="2">
    <citation type="submission" date="2025-09" db="UniProtKB">
        <authorList>
            <consortium name="Ensembl"/>
        </authorList>
    </citation>
    <scope>IDENTIFICATION</scope>
</reference>
<dbReference type="Proteomes" id="UP000694392">
    <property type="component" value="Unplaced"/>
</dbReference>